<dbReference type="PANTHER" id="PTHR22028:SF4">
    <property type="entry name" value="PROTEIN SFI1 HOMOLOG"/>
    <property type="match status" value="1"/>
</dbReference>
<proteinExistence type="predicted"/>
<sequence>MLDPQQNSSRPLLSITPRKKSVRFNITSPSPRIPKLLNENESNNINHHHHHPVNVSYTIPSTTINIDHITNQSHMQHLNNHIEYIPTTRRNNLQITGEKILPQPKTFDELQQFMKIKAENLRRNMTKVATTFNHASTHLNRLKEEQQVVLKRPSRIPVSTRHRSPSPTIVIYKKPQHHSLDDLRWYCLARKFSILWQKKIFGYHLRRIKFFYQKNLLKKYFQLWKNIIKNNQYELIANEFYHRNLLKTYFHIWLNFLSQDHIAIEHINHKRIQHTWNIWKIQLNKRHLHQQQFIIANKQYQRKILFRFYQIWQINTYQRRQQHEKSIRSNYHYRIHLQRICFNALLTYTEYRRRKNIHKKRVYDYYQRRLVEKNYSKWKQALTRKLLIQQHQHRLAQLQERMNYRHHSGQYFRQWRDNLQEEKDDRQLTQYAIDHYNRSLKRKILLTWNNDMIQQVLIDNENEMKLNKYRQEKNYFYSQIIYNKWKQKSNEHLRNRFLLQRSQIFYEKNLLKKIFSQWKEQHHFDMRIKLLQRQAIWFDRMRLISRIYLQWKQRWQSEQKLNEEKHRALLFWALQLQKKCFVKWLIYISSRKRKKLRYHEATHQRHDELIRNSLRQFLIYTDHTRQRRQALFIHQQVYLYHDRNALASKYVSKWRTFVKESIARKQLTQRLIQRNTNIVPIINNPLDLVKFDNSPPKITNRPRPRKPAFLSESFSTTAIDKTESEIPTINIRTSPSSPKIDHSLHSPFISIKKSTHIRQDLSSSPPPPPPPPILLPPSAFQINSNEIKMPLSSRQIIDNKIQISHRSYSTQPSTNIFINKDNLLNVKQRLEIYLNNKAKLKRLRQQLANLSPSQIDKQLEQECQQLTAFIASEKIHLTSILQNL</sequence>
<accession>A0A813UPA5</accession>
<evidence type="ECO:0008006" key="4">
    <source>
        <dbReference type="Google" id="ProtNLM"/>
    </source>
</evidence>
<dbReference type="EMBL" id="CAJNOH010000065">
    <property type="protein sequence ID" value="CAF0830463.1"/>
    <property type="molecule type" value="Genomic_DNA"/>
</dbReference>
<name>A0A813UPA5_9BILA</name>
<evidence type="ECO:0000313" key="3">
    <source>
        <dbReference type="Proteomes" id="UP000663854"/>
    </source>
</evidence>
<feature type="coiled-coil region" evidence="1">
    <location>
        <begin position="823"/>
        <end position="850"/>
    </location>
</feature>
<evidence type="ECO:0000313" key="2">
    <source>
        <dbReference type="EMBL" id="CAF0830463.1"/>
    </source>
</evidence>
<keyword evidence="1" id="KW-0175">Coiled coil</keyword>
<comment type="caution">
    <text evidence="2">The sequence shown here is derived from an EMBL/GenBank/DDBJ whole genome shotgun (WGS) entry which is preliminary data.</text>
</comment>
<protein>
    <recommendedName>
        <fullName evidence="4">Sfi1 spindle body domain-containing protein</fullName>
    </recommendedName>
</protein>
<dbReference type="PANTHER" id="PTHR22028">
    <property type="entry name" value="SFI1 SPINDLE BODY DOMAIN-CONTAINING PROTEIN-RELATED"/>
    <property type="match status" value="1"/>
</dbReference>
<dbReference type="InterPro" id="IPR052270">
    <property type="entry name" value="CACF_protein"/>
</dbReference>
<dbReference type="GO" id="GO:0019902">
    <property type="term" value="F:phosphatase binding"/>
    <property type="evidence" value="ECO:0007669"/>
    <property type="project" value="TreeGrafter"/>
</dbReference>
<reference evidence="2" key="1">
    <citation type="submission" date="2021-02" db="EMBL/GenBank/DDBJ databases">
        <authorList>
            <person name="Nowell W R."/>
        </authorList>
    </citation>
    <scope>NUCLEOTIDE SEQUENCE</scope>
</reference>
<gene>
    <name evidence="2" type="ORF">PYM288_LOCUS6056</name>
</gene>
<organism evidence="2 3">
    <name type="scientific">Rotaria sordida</name>
    <dbReference type="NCBI Taxonomy" id="392033"/>
    <lineage>
        <taxon>Eukaryota</taxon>
        <taxon>Metazoa</taxon>
        <taxon>Spiralia</taxon>
        <taxon>Gnathifera</taxon>
        <taxon>Rotifera</taxon>
        <taxon>Eurotatoria</taxon>
        <taxon>Bdelloidea</taxon>
        <taxon>Philodinida</taxon>
        <taxon>Philodinidae</taxon>
        <taxon>Rotaria</taxon>
    </lineage>
</organism>
<dbReference type="Proteomes" id="UP000663854">
    <property type="component" value="Unassembled WGS sequence"/>
</dbReference>
<dbReference type="AlphaFoldDB" id="A0A813UPA5"/>
<evidence type="ECO:0000256" key="1">
    <source>
        <dbReference type="SAM" id="Coils"/>
    </source>
</evidence>